<feature type="compositionally biased region" description="Polar residues" evidence="4">
    <location>
        <begin position="800"/>
        <end position="816"/>
    </location>
</feature>
<sequence>MKQQSQSQQQQQHQQHSSISTTQDNNTISNNNKNKSIYSINSSKGQEKKIISCRHKSNMNQLKTNEKSDHKLLTNQKMPGIENIIVITSDSHQCQQSSTSPQLIHYQKNTLFNYDLMNRKQVKHKDLLSRSLKLPTSNEHEYKQSCIDDHREISQGMHTTTSTTLTTTMTMNNTSSSLPTGSEMHESKFYNQFENTESMCVFGRVIVEIIKEEKSNLGLTVSDGSYQTEAPVILNIRPGSIADRSDCFLPYDHILSMNFTTASSDNTSSKHFVSKIQMEIGYELPALPPVGCTVKHMVVNLKIGSDGVGLVIRGGWNKSPLLIRPLTVMHIRQNSTADCDGRIKPGDRILTINNIHTGQLTCEEAMKLIQSIRNCLTFTIEYNVANFEDDRRISGAVVVEIEKPDNEDLGISLAPCHEVKTGQNAFFIDNIRQGSIADRCGALFEGDRVESIDDICVENMKLQEAMYRLKNNGLNVIRLQIVPNAIMNSDKSVQGNSECLKPLRSLKSPITPLSSTPTAACRCEEVEVVLEPYEYIGFGFTLTTPVSSQFSLELTSFPLIDQVDPRGPAFKSGVIQEGDRVICINGQSTLNKTIDELIQRYLEPTDFEKRYYRVQSLTLLIQYTVADSVVPATGIFDVKLLRRSSSLGINLQASINKTVGQPLLISKVIPGSVASRSGSINPGDILLAVNGVHLSSCSLSEAIQLLQSPDDDIIILRIQKMDAYSSAPGLETKHGSDSSILHDYLYDRQQQQQRKQSYRKSFDENLINKCLKSEPQFRTSENEDTHNRGNSIEDTKKLSDNNTSSVSSFPHGQSTRKSYHHQQHQQHSAIAQQYPTEKLFSSDLREFEKSHRYPTDTSSSPVIPDHSHRFNQYQNIKSLKTNQDESDRSQFDNLLNQCMNSKLDYVLEPDMNIVQVILRRKSPNCPWGITICGTDDAPDIPVLIDSLNPGDPGAECGLIQPGDRILAINGITLHNGHTLTQAMRMLQHFPDKVILHIARKSNLISTTSSSHQTPVTIATTFSGVDTMHSEQGTNKTLNNIIGGQKEQVNHFPLSRKCTLEKAAATSTFSRSFDSISNSLSSNSASNNNVSNEQPLTGRTPINNNCYNKYNNNSLRLLNHFDDSKLSVQRSKTLYDSNHGAQAVDLLWPVSSNYSDRNIGNESSMAYRSVPKSSTTILSSVSGTMNIHEGMSPKSTPGENLNLKVPSNKFRSPTVKSRHRCSSSSSKRQTNFTPTDERRGDELEKPKYSRLFVQQYSDTTTSEVNDGDNVQDHQSDVNNLFLHQPHQQSFNYSNHPYTRSNNDNLQMDLNFIQCSGCRKAVEKEIKYYLSRQQQSFEVTRRASSSHRKDATRSTSEAFIGSSYFEPEFDSMQSHQQYPQHYLSDNNKQAVWYLSKDEHSQSSGLFYRPSTFNYDQQQHSGYKGQNRQLNKNKGTKSHLLTDHHSKSDSRLDLIRSINLSDDSSDIERRNSLCASESVRVPGGSSVIHEPQTAYNCQPSITNPIKHKTISRIKSNTLGSPLNIKATNLHLYDNIQRPPSKKTKSKRASTSKSIKQEQFSELNTWCTWIRLKKASITESYGIGVSEGLSTMGIFISAIRPNSPADLSGKLYLYDRILMVNDTPVDNLNCGEVVNLISRSEKRLDLLVQRRITKHVQRNKHLHQNDTTDLPNKSVFTGVEGADGGVISGFTCTSTIDNEHINITAL</sequence>
<feature type="domain" description="PDZ" evidence="5">
    <location>
        <begin position="915"/>
        <end position="1001"/>
    </location>
</feature>
<dbReference type="CDD" id="cd06682">
    <property type="entry name" value="PDZ5_GRIP1-2-like"/>
    <property type="match status" value="1"/>
</dbReference>
<feature type="region of interest" description="Disordered" evidence="4">
    <location>
        <begin position="1184"/>
        <end position="1248"/>
    </location>
</feature>
<feature type="region of interest" description="Disordered" evidence="4">
    <location>
        <begin position="1"/>
        <end position="48"/>
    </location>
</feature>
<evidence type="ECO:0000256" key="1">
    <source>
        <dbReference type="ARBA" id="ARBA00004496"/>
    </source>
</evidence>
<feature type="domain" description="PDZ" evidence="5">
    <location>
        <begin position="637"/>
        <end position="721"/>
    </location>
</feature>
<feature type="region of interest" description="Disordered" evidence="4">
    <location>
        <begin position="1079"/>
        <end position="1103"/>
    </location>
</feature>
<dbReference type="GO" id="GO:0098887">
    <property type="term" value="P:neurotransmitter receptor transport, endosome to postsynaptic membrane"/>
    <property type="evidence" value="ECO:0007669"/>
    <property type="project" value="TreeGrafter"/>
</dbReference>
<organism evidence="6 7">
    <name type="scientific">Schistosoma mekongi</name>
    <name type="common">Parasitic worm</name>
    <dbReference type="NCBI Taxonomy" id="38744"/>
    <lineage>
        <taxon>Eukaryota</taxon>
        <taxon>Metazoa</taxon>
        <taxon>Spiralia</taxon>
        <taxon>Lophotrochozoa</taxon>
        <taxon>Platyhelminthes</taxon>
        <taxon>Trematoda</taxon>
        <taxon>Digenea</taxon>
        <taxon>Strigeidida</taxon>
        <taxon>Schistosomatoidea</taxon>
        <taxon>Schistosomatidae</taxon>
        <taxon>Schistosoma</taxon>
    </lineage>
</organism>
<feature type="domain" description="PDZ" evidence="5">
    <location>
        <begin position="298"/>
        <end position="384"/>
    </location>
</feature>
<evidence type="ECO:0000313" key="7">
    <source>
        <dbReference type="Proteomes" id="UP001292079"/>
    </source>
</evidence>
<feature type="region of interest" description="Disordered" evidence="4">
    <location>
        <begin position="1530"/>
        <end position="1549"/>
    </location>
</feature>
<dbReference type="CDD" id="cd06681">
    <property type="entry name" value="PDZ2_GRIP1-2-like"/>
    <property type="match status" value="1"/>
</dbReference>
<protein>
    <recommendedName>
        <fullName evidence="5">PDZ domain-containing protein</fullName>
    </recommendedName>
</protein>
<dbReference type="InterPro" id="IPR041489">
    <property type="entry name" value="PDZ_6"/>
</dbReference>
<dbReference type="InterPro" id="IPR043545">
    <property type="entry name" value="GRIP1/2"/>
</dbReference>
<dbReference type="Gene3D" id="2.30.42.10">
    <property type="match status" value="7"/>
</dbReference>
<feature type="region of interest" description="Disordered" evidence="4">
    <location>
        <begin position="773"/>
        <end position="835"/>
    </location>
</feature>
<dbReference type="CDD" id="cd06685">
    <property type="entry name" value="PDZ7_GRIP1-2-like"/>
    <property type="match status" value="1"/>
</dbReference>
<proteinExistence type="predicted"/>
<feature type="compositionally biased region" description="Basic residues" evidence="4">
    <location>
        <begin position="1536"/>
        <end position="1546"/>
    </location>
</feature>
<dbReference type="CDD" id="cd00136">
    <property type="entry name" value="PDZ_canonical"/>
    <property type="match status" value="1"/>
</dbReference>
<dbReference type="PANTHER" id="PTHR46227:SF2">
    <property type="entry name" value="FI03335P"/>
    <property type="match status" value="1"/>
</dbReference>
<feature type="compositionally biased region" description="Low complexity" evidence="4">
    <location>
        <begin position="1079"/>
        <end position="1091"/>
    </location>
</feature>
<keyword evidence="3" id="KW-0677">Repeat</keyword>
<evidence type="ECO:0000256" key="2">
    <source>
        <dbReference type="ARBA" id="ARBA00022490"/>
    </source>
</evidence>
<comment type="subcellular location">
    <subcellularLocation>
        <location evidence="1">Cytoplasm</location>
    </subcellularLocation>
</comment>
<feature type="compositionally biased region" description="Basic and acidic residues" evidence="4">
    <location>
        <begin position="780"/>
        <end position="799"/>
    </location>
</feature>
<evidence type="ECO:0000313" key="6">
    <source>
        <dbReference type="EMBL" id="KAK4472820.1"/>
    </source>
</evidence>
<dbReference type="EMBL" id="JALJAT010000002">
    <property type="protein sequence ID" value="KAK4472820.1"/>
    <property type="molecule type" value="Genomic_DNA"/>
</dbReference>
<feature type="domain" description="PDZ" evidence="5">
    <location>
        <begin position="527"/>
        <end position="599"/>
    </location>
</feature>
<feature type="domain" description="PDZ" evidence="5">
    <location>
        <begin position="1565"/>
        <end position="1648"/>
    </location>
</feature>
<dbReference type="Pfam" id="PF00595">
    <property type="entry name" value="PDZ"/>
    <property type="match status" value="5"/>
</dbReference>
<feature type="domain" description="PDZ" evidence="5">
    <location>
        <begin position="206"/>
        <end position="258"/>
    </location>
</feature>
<feature type="compositionally biased region" description="Basic and acidic residues" evidence="4">
    <location>
        <begin position="1234"/>
        <end position="1246"/>
    </location>
</feature>
<comment type="caution">
    <text evidence="6">The sequence shown here is derived from an EMBL/GenBank/DDBJ whole genome shotgun (WGS) entry which is preliminary data.</text>
</comment>
<dbReference type="Pfam" id="PF17820">
    <property type="entry name" value="PDZ_6"/>
    <property type="match status" value="1"/>
</dbReference>
<dbReference type="Proteomes" id="UP001292079">
    <property type="component" value="Unassembled WGS sequence"/>
</dbReference>
<dbReference type="GO" id="GO:0005737">
    <property type="term" value="C:cytoplasm"/>
    <property type="evidence" value="ECO:0007669"/>
    <property type="project" value="UniProtKB-SubCell"/>
</dbReference>
<feature type="compositionally biased region" description="Low complexity" evidence="4">
    <location>
        <begin position="1"/>
        <end position="44"/>
    </location>
</feature>
<dbReference type="SUPFAM" id="SSF50156">
    <property type="entry name" value="PDZ domain-like"/>
    <property type="match status" value="7"/>
</dbReference>
<dbReference type="SMART" id="SM00228">
    <property type="entry name" value="PDZ"/>
    <property type="match status" value="7"/>
</dbReference>
<gene>
    <name evidence="6" type="ORF">MN116_004036</name>
</gene>
<feature type="compositionally biased region" description="Polar residues" evidence="4">
    <location>
        <begin position="1092"/>
        <end position="1101"/>
    </location>
</feature>
<dbReference type="CDD" id="cd06684">
    <property type="entry name" value="PDZ3_GRIP1-2-like"/>
    <property type="match status" value="1"/>
</dbReference>
<evidence type="ECO:0000256" key="4">
    <source>
        <dbReference type="SAM" id="MobiDB-lite"/>
    </source>
</evidence>
<evidence type="ECO:0000259" key="5">
    <source>
        <dbReference type="PROSITE" id="PS50106"/>
    </source>
</evidence>
<reference evidence="6" key="2">
    <citation type="journal article" date="2023" name="Infect Dis Poverty">
        <title>Chromosome-scale genome of the human blood fluke Schistosoma mekongi and its implications for public health.</title>
        <authorList>
            <person name="Zhou M."/>
            <person name="Xu L."/>
            <person name="Xu D."/>
            <person name="Chen W."/>
            <person name="Khan J."/>
            <person name="Hu Y."/>
            <person name="Huang H."/>
            <person name="Wei H."/>
            <person name="Zhang Y."/>
            <person name="Chusongsang P."/>
            <person name="Tanasarnprasert K."/>
            <person name="Hu X."/>
            <person name="Limpanont Y."/>
            <person name="Lv Z."/>
        </authorList>
    </citation>
    <scope>NUCLEOTIDE SEQUENCE</scope>
    <source>
        <strain evidence="6">LV_2022a</strain>
    </source>
</reference>
<feature type="region of interest" description="Disordered" evidence="4">
    <location>
        <begin position="847"/>
        <end position="867"/>
    </location>
</feature>
<dbReference type="PROSITE" id="PS50106">
    <property type="entry name" value="PDZ"/>
    <property type="match status" value="7"/>
</dbReference>
<name>A0AAE1ZEV6_SCHME</name>
<keyword evidence="2" id="KW-0963">Cytoplasm</keyword>
<keyword evidence="7" id="KW-1185">Reference proteome</keyword>
<evidence type="ECO:0000256" key="3">
    <source>
        <dbReference type="ARBA" id="ARBA00022737"/>
    </source>
</evidence>
<dbReference type="PANTHER" id="PTHR46227">
    <property type="entry name" value="GLUTAMATE RECEPTOR-INTERACTING PROTEIN GRIP"/>
    <property type="match status" value="1"/>
</dbReference>
<dbReference type="InterPro" id="IPR036034">
    <property type="entry name" value="PDZ_sf"/>
</dbReference>
<accession>A0AAE1ZEV6</accession>
<reference evidence="6" key="1">
    <citation type="submission" date="2022-04" db="EMBL/GenBank/DDBJ databases">
        <authorList>
            <person name="Xu L."/>
            <person name="Lv Z."/>
        </authorList>
    </citation>
    <scope>NUCLEOTIDE SEQUENCE</scope>
    <source>
        <strain evidence="6">LV_2022a</strain>
    </source>
</reference>
<feature type="domain" description="PDZ" evidence="5">
    <location>
        <begin position="398"/>
        <end position="473"/>
    </location>
</feature>
<dbReference type="InterPro" id="IPR001478">
    <property type="entry name" value="PDZ"/>
</dbReference>